<reference evidence="2 3" key="1">
    <citation type="journal article" date="2016" name="Nat. Commun.">
        <title>Thousands of microbial genomes shed light on interconnected biogeochemical processes in an aquifer system.</title>
        <authorList>
            <person name="Anantharaman K."/>
            <person name="Brown C.T."/>
            <person name="Hug L.A."/>
            <person name="Sharon I."/>
            <person name="Castelle C.J."/>
            <person name="Probst A.J."/>
            <person name="Thomas B.C."/>
            <person name="Singh A."/>
            <person name="Wilkins M.J."/>
            <person name="Karaoz U."/>
            <person name="Brodie E.L."/>
            <person name="Williams K.H."/>
            <person name="Hubbard S.S."/>
            <person name="Banfield J.F."/>
        </authorList>
    </citation>
    <scope>NUCLEOTIDE SEQUENCE [LARGE SCALE GENOMIC DNA]</scope>
</reference>
<dbReference type="InterPro" id="IPR010390">
    <property type="entry name" value="ABC-2_transporter-like"/>
</dbReference>
<organism evidence="2 3">
    <name type="scientific">Candidatus Roizmanbacteria bacterium RIFOXYD1_FULL_38_12</name>
    <dbReference type="NCBI Taxonomy" id="1802093"/>
    <lineage>
        <taxon>Bacteria</taxon>
        <taxon>Candidatus Roizmaniibacteriota</taxon>
    </lineage>
</organism>
<evidence type="ECO:0000313" key="3">
    <source>
        <dbReference type="Proteomes" id="UP000177050"/>
    </source>
</evidence>
<dbReference type="Proteomes" id="UP000177050">
    <property type="component" value="Unassembled WGS sequence"/>
</dbReference>
<feature type="transmembrane region" description="Helical" evidence="1">
    <location>
        <begin position="119"/>
        <end position="137"/>
    </location>
</feature>
<dbReference type="EMBL" id="MGBR01000001">
    <property type="protein sequence ID" value="OGK74053.1"/>
    <property type="molecule type" value="Genomic_DNA"/>
</dbReference>
<comment type="caution">
    <text evidence="2">The sequence shown here is derived from an EMBL/GenBank/DDBJ whole genome shotgun (WGS) entry which is preliminary data.</text>
</comment>
<dbReference type="AlphaFoldDB" id="A0A1F7L1Q9"/>
<proteinExistence type="predicted"/>
<dbReference type="PANTHER" id="PTHR36833:SF1">
    <property type="entry name" value="INTEGRAL MEMBRANE TRANSPORT PROTEIN"/>
    <property type="match status" value="1"/>
</dbReference>
<sequence>MNGLKKNIRIFYLLSLNALKITFQARIGGIFFLIGKIIRVFFIFLFLSLIFSRTRIIKGYTFDQILLFYLTFNIIDTLSQILYREVYRFRPLVVSGGLDMVLLKPFHPFVRVLLGGIDYLDIVLIVPYILLTLGIYIKMGSFHWGNIILYVALLGNSMIVVTAFHIIVLAFGIMTTEVDHTIMIYRDLISMGRFPLEIYKEPIRAVFTFIIPIGVMMNVPAQALLGTLSWRGVFSAFLISLGMLYISLIFWKYALKKYQSWGG</sequence>
<evidence type="ECO:0008006" key="4">
    <source>
        <dbReference type="Google" id="ProtNLM"/>
    </source>
</evidence>
<dbReference type="Pfam" id="PF06182">
    <property type="entry name" value="ABC2_membrane_6"/>
    <property type="match status" value="1"/>
</dbReference>
<feature type="transmembrane region" description="Helical" evidence="1">
    <location>
        <begin position="149"/>
        <end position="173"/>
    </location>
</feature>
<feature type="transmembrane region" description="Helical" evidence="1">
    <location>
        <begin position="29"/>
        <end position="52"/>
    </location>
</feature>
<keyword evidence="1" id="KW-1133">Transmembrane helix</keyword>
<evidence type="ECO:0000256" key="1">
    <source>
        <dbReference type="SAM" id="Phobius"/>
    </source>
</evidence>
<keyword evidence="1" id="KW-0472">Membrane</keyword>
<gene>
    <name evidence="2" type="ORF">A3K52_04755</name>
</gene>
<feature type="transmembrane region" description="Helical" evidence="1">
    <location>
        <begin position="203"/>
        <end position="221"/>
    </location>
</feature>
<name>A0A1F7L1Q9_9BACT</name>
<evidence type="ECO:0000313" key="2">
    <source>
        <dbReference type="EMBL" id="OGK74053.1"/>
    </source>
</evidence>
<feature type="transmembrane region" description="Helical" evidence="1">
    <location>
        <begin position="233"/>
        <end position="251"/>
    </location>
</feature>
<feature type="transmembrane region" description="Helical" evidence="1">
    <location>
        <begin position="64"/>
        <end position="83"/>
    </location>
</feature>
<dbReference type="PANTHER" id="PTHR36833">
    <property type="entry name" value="SLR0610 PROTEIN-RELATED"/>
    <property type="match status" value="1"/>
</dbReference>
<protein>
    <recommendedName>
        <fullName evidence="4">ABC transporter permease</fullName>
    </recommendedName>
</protein>
<accession>A0A1F7L1Q9</accession>
<keyword evidence="1" id="KW-0812">Transmembrane</keyword>